<dbReference type="RefSeq" id="WP_165121366.1">
    <property type="nucleotide sequence ID" value="NZ_JAAKZG010000023.1"/>
</dbReference>
<reference evidence="2 3" key="1">
    <citation type="submission" date="2020-02" db="EMBL/GenBank/DDBJ databases">
        <title>Genome sequence of the type strain CGMCC 1.15528 of Mesorhizobium zhangyense.</title>
        <authorList>
            <person name="Gao J."/>
            <person name="Sun J."/>
        </authorList>
    </citation>
    <scope>NUCLEOTIDE SEQUENCE [LARGE SCALE GENOMIC DNA]</scope>
    <source>
        <strain evidence="2 3">CGMCC 1.15528</strain>
    </source>
</reference>
<dbReference type="EMBL" id="JAAKZG010000023">
    <property type="protein sequence ID" value="NGN44993.1"/>
    <property type="molecule type" value="Genomic_DNA"/>
</dbReference>
<dbReference type="Pfam" id="PF13550">
    <property type="entry name" value="Phage-tail_3"/>
    <property type="match status" value="1"/>
</dbReference>
<feature type="domain" description="Tip attachment protein J" evidence="1">
    <location>
        <begin position="318"/>
        <end position="477"/>
    </location>
</feature>
<dbReference type="InterPro" id="IPR032876">
    <property type="entry name" value="J_dom"/>
</dbReference>
<keyword evidence="3" id="KW-1185">Reference proteome</keyword>
<gene>
    <name evidence="2" type="ORF">G6N74_28455</name>
</gene>
<evidence type="ECO:0000313" key="3">
    <source>
        <dbReference type="Proteomes" id="UP000481252"/>
    </source>
</evidence>
<name>A0A7C9REY7_9HYPH</name>
<dbReference type="Proteomes" id="UP000481252">
    <property type="component" value="Unassembled WGS sequence"/>
</dbReference>
<protein>
    <recommendedName>
        <fullName evidence="1">Tip attachment protein J domain-containing protein</fullName>
    </recommendedName>
</protein>
<accession>A0A7C9REY7</accession>
<dbReference type="Gene3D" id="2.60.120.260">
    <property type="entry name" value="Galactose-binding domain-like"/>
    <property type="match status" value="1"/>
</dbReference>
<evidence type="ECO:0000313" key="2">
    <source>
        <dbReference type="EMBL" id="NGN44993.1"/>
    </source>
</evidence>
<sequence>MIFSTITAIATSIGGLLTSTFLSGGLGTLLLKAAVGIGINLAAQAIAGQPEGPSFAVQGKLQSGGDVPRSFPLGYTATAGSLVYANTWGKAGKTPNAYLTQVIALSDLPIGGLVELWVNGEKVTLPDFTQPPISNAGWNIVEYEKDGGDNNLWIKFYDGTQTVADPYLVNEVSSAERPYESTRVGHGVAYAIITSQVKEDLFTGFPSFKFAVNGAKLYDLSKDSTAGGSGTHRWSDPSTWGGDGDHLPAVQMYNLGRGITYAGQWFYGLQGVTAARLPAAHWIGQIQKCRAPITSGGATVPTYRSGGEVAVSAQLGDAFQGLLTTCQARLSEAGGVYKLFVGAPGAPVANIDDGVIISTDEQSFTPFFGLADTINGITAKHPNPAEGWNVKVAPPIYRADLEVLSGNRRLLADVSFDFVPYADQVQRLMKSAIEEAQRARRHTFVLPPEYWVLEPGDVISWTSERNGYVTKLFRVDGVIDRANLDVMVDLTEVDPADFDWNDGTDYRVPVDGPVGPNRPVPQPIIDWSATASSITDSTGMQRRPAILLAWDGDQRDVEAVAFEVRKASNLAVDYRGRTDNPEAGAILISQNLLPLTEYQVRGRYLPRSDRETLWSDWLAVTTLELLINSVDIFDNAIIRNKIADAAIDAAKLENEAVTELKLAAEAVSTAKLQVGAVTEAILASGAVSAAKIQDAALTISKFASGIRPVEILGALPATGNFAGRMVFLTTDGKLYRHAGSPSGAAGFTAATAAGDLVGEITSTQISDGAISTPKLAAGAVVANSIATNAVTSDKIVAGSIVAGKIAAGAVSATEIASQSIIASKLFLQDYSNIYPDYDMVDPAFYSGTATGYSFVASASGQTGLNFLAVPNTPATQTYVTTGYIPIEDTVEHFAKGTIWNLSGGNVTLVFQTFSVDAAGALTLLNSYTVGNTTNTAMTDVAVNIPAVAGARRGRFVVYNNVPSTNAVRAAALVLRRKSTAELIVDGSIIADKLATNSVTTAKIAAGSVTATEIATNAITAVKIQAGSITGAKIAAGTITGDKLVASTITAREMILTDYTNLAIEPAFEAAGAAWNLGANGTIVDNNVSAGTSYTGRYSLAVTGTNAIAAGNSNFVKVAPGDQFLLAAYTKNVGASGNIQVRVRFTNAAGSLVSTSTMTFPSSQPGSDYVRQSMNIDVPDPTSAVFAQVDVNLPATITGTWRVGYVGLFRRANAELIVDGAITAGKIAANSITAGMIAAGAITANKIAVGTITADRIVLNGVSTDRLAISSVTDTQTITGSSTSTATYDSWVTVTSQVISNPNPNPVFCQVIARARAISASGGGSAAGTTTQWINNNTGAIIGSVNAASVSGSVSDNSIDQFFLDDTPTTAGNYTYILRRQHASSGGALNSCINSGTLKMIWWKR</sequence>
<evidence type="ECO:0000259" key="1">
    <source>
        <dbReference type="Pfam" id="PF13550"/>
    </source>
</evidence>
<proteinExistence type="predicted"/>
<organism evidence="2 3">
    <name type="scientific">Mesorhizobium zhangyense</name>
    <dbReference type="NCBI Taxonomy" id="1776730"/>
    <lineage>
        <taxon>Bacteria</taxon>
        <taxon>Pseudomonadati</taxon>
        <taxon>Pseudomonadota</taxon>
        <taxon>Alphaproteobacteria</taxon>
        <taxon>Hyphomicrobiales</taxon>
        <taxon>Phyllobacteriaceae</taxon>
        <taxon>Mesorhizobium</taxon>
    </lineage>
</organism>
<comment type="caution">
    <text evidence="2">The sequence shown here is derived from an EMBL/GenBank/DDBJ whole genome shotgun (WGS) entry which is preliminary data.</text>
</comment>